<protein>
    <submittedName>
        <fullName evidence="1">Uncharacterized protein</fullName>
    </submittedName>
</protein>
<comment type="caution">
    <text evidence="1">The sequence shown here is derived from an EMBL/GenBank/DDBJ whole genome shotgun (WGS) entry which is preliminary data.</text>
</comment>
<dbReference type="OrthoDB" id="10363709at2759"/>
<name>A0A7J6PBW3_PEROL</name>
<evidence type="ECO:0000313" key="1">
    <source>
        <dbReference type="EMBL" id="KAF4693605.1"/>
    </source>
</evidence>
<organism evidence="1 2">
    <name type="scientific">Perkinsus olseni</name>
    <name type="common">Perkinsus atlanticus</name>
    <dbReference type="NCBI Taxonomy" id="32597"/>
    <lineage>
        <taxon>Eukaryota</taxon>
        <taxon>Sar</taxon>
        <taxon>Alveolata</taxon>
        <taxon>Perkinsozoa</taxon>
        <taxon>Perkinsea</taxon>
        <taxon>Perkinsida</taxon>
        <taxon>Perkinsidae</taxon>
        <taxon>Perkinsus</taxon>
    </lineage>
</organism>
<sequence>MIGGASLAFYFHVNRYDYDRHLQHESIPVLREEWRRRNMNCYNKYTADPSNELLEEIQRNLDITVQRCKRQLKTDSREQDVKDCHAAIEQTYSQCMEAADLAEDPMNRSEVKQYPIHKVLTVAWSGFHVGNFRLNLVTMIPIPGRKVQGRVFFPSFAALLEIDMFLDQRGRQQLRFPVHFMTVAHLHASFAW</sequence>
<gene>
    <name evidence="1" type="ORF">FOZ60_010530</name>
</gene>
<accession>A0A7J6PBW3</accession>
<dbReference type="EMBL" id="JABANP010000043">
    <property type="protein sequence ID" value="KAF4693605.1"/>
    <property type="molecule type" value="Genomic_DNA"/>
</dbReference>
<dbReference type="AlphaFoldDB" id="A0A7J6PBW3"/>
<dbReference type="Proteomes" id="UP000541610">
    <property type="component" value="Unassembled WGS sequence"/>
</dbReference>
<reference evidence="1 2" key="1">
    <citation type="submission" date="2020-04" db="EMBL/GenBank/DDBJ databases">
        <title>Perkinsus olseni comparative genomics.</title>
        <authorList>
            <person name="Bogema D.R."/>
        </authorList>
    </citation>
    <scope>NUCLEOTIDE SEQUENCE [LARGE SCALE GENOMIC DNA]</scope>
    <source>
        <strain evidence="1">00978-12</strain>
    </source>
</reference>
<evidence type="ECO:0000313" key="2">
    <source>
        <dbReference type="Proteomes" id="UP000541610"/>
    </source>
</evidence>
<proteinExistence type="predicted"/>